<dbReference type="PANTHER" id="PTHR36848:SF2">
    <property type="entry name" value="SECRETED PROTEIN"/>
    <property type="match status" value="1"/>
</dbReference>
<dbReference type="AlphaFoldDB" id="M5FRU4"/>
<gene>
    <name evidence="1" type="ORF">DACRYDRAFT_111287</name>
</gene>
<dbReference type="Proteomes" id="UP000030653">
    <property type="component" value="Unassembled WGS sequence"/>
</dbReference>
<evidence type="ECO:0000313" key="2">
    <source>
        <dbReference type="Proteomes" id="UP000030653"/>
    </source>
</evidence>
<protein>
    <recommendedName>
        <fullName evidence="3">Glycoside hydrolase</fullName>
    </recommendedName>
</protein>
<dbReference type="GeneID" id="63684266"/>
<dbReference type="InterPro" id="IPR053161">
    <property type="entry name" value="Ulvan_degrading_GH"/>
</dbReference>
<sequence>MGDIPGSNQANCLNPLTYPKSAEPFDDHLFRQPTAEYRGSPFWSWNNKLDQEKLLRQLDVFQRMGMGGVHIHSRIGLDSEYLGPKFMECLRASVEKAKEKNMLTCLYDEDRWPSGYAGGIVLKDHPEHRGLHYLLTPWKYGEAPEGTVGTGRKTSTSPVRSECGDYIASYDITLTEHGHLASYKRLRPTETGKNVWHLYVEPNPPSEFYNNDTYVDVLNKEAIQYFIKTTHEAFQREVGGDFGRTVPSIFTDEPQFQAKLGLKRTLDKLTYLGHGHGISPHSSKGRLDMILSIVFQS</sequence>
<dbReference type="PANTHER" id="PTHR36848">
    <property type="entry name" value="DNA-BINDING PROTEIN (PUTATIVE SECRETED PROTEIN)-RELATED"/>
    <property type="match status" value="1"/>
</dbReference>
<keyword evidence="2" id="KW-1185">Reference proteome</keyword>
<proteinExistence type="predicted"/>
<dbReference type="EMBL" id="JH795875">
    <property type="protein sequence ID" value="EJT97769.1"/>
    <property type="molecule type" value="Genomic_DNA"/>
</dbReference>
<accession>M5FRU4</accession>
<organism evidence="1 2">
    <name type="scientific">Dacryopinax primogenitus (strain DJM 731)</name>
    <name type="common">Brown rot fungus</name>
    <dbReference type="NCBI Taxonomy" id="1858805"/>
    <lineage>
        <taxon>Eukaryota</taxon>
        <taxon>Fungi</taxon>
        <taxon>Dikarya</taxon>
        <taxon>Basidiomycota</taxon>
        <taxon>Agaricomycotina</taxon>
        <taxon>Dacrymycetes</taxon>
        <taxon>Dacrymycetales</taxon>
        <taxon>Dacrymycetaceae</taxon>
        <taxon>Dacryopinax</taxon>
    </lineage>
</organism>
<reference evidence="1 2" key="1">
    <citation type="journal article" date="2012" name="Science">
        <title>The Paleozoic origin of enzymatic lignin decomposition reconstructed from 31 fungal genomes.</title>
        <authorList>
            <person name="Floudas D."/>
            <person name="Binder M."/>
            <person name="Riley R."/>
            <person name="Barry K."/>
            <person name="Blanchette R.A."/>
            <person name="Henrissat B."/>
            <person name="Martinez A.T."/>
            <person name="Otillar R."/>
            <person name="Spatafora J.W."/>
            <person name="Yadav J.S."/>
            <person name="Aerts A."/>
            <person name="Benoit I."/>
            <person name="Boyd A."/>
            <person name="Carlson A."/>
            <person name="Copeland A."/>
            <person name="Coutinho P.M."/>
            <person name="de Vries R.P."/>
            <person name="Ferreira P."/>
            <person name="Findley K."/>
            <person name="Foster B."/>
            <person name="Gaskell J."/>
            <person name="Glotzer D."/>
            <person name="Gorecki P."/>
            <person name="Heitman J."/>
            <person name="Hesse C."/>
            <person name="Hori C."/>
            <person name="Igarashi K."/>
            <person name="Jurgens J.A."/>
            <person name="Kallen N."/>
            <person name="Kersten P."/>
            <person name="Kohler A."/>
            <person name="Kuees U."/>
            <person name="Kumar T.K.A."/>
            <person name="Kuo A."/>
            <person name="LaButti K."/>
            <person name="Larrondo L.F."/>
            <person name="Lindquist E."/>
            <person name="Ling A."/>
            <person name="Lombard V."/>
            <person name="Lucas S."/>
            <person name="Lundell T."/>
            <person name="Martin R."/>
            <person name="McLaughlin D.J."/>
            <person name="Morgenstern I."/>
            <person name="Morin E."/>
            <person name="Murat C."/>
            <person name="Nagy L.G."/>
            <person name="Nolan M."/>
            <person name="Ohm R.A."/>
            <person name="Patyshakuliyeva A."/>
            <person name="Rokas A."/>
            <person name="Ruiz-Duenas F.J."/>
            <person name="Sabat G."/>
            <person name="Salamov A."/>
            <person name="Samejima M."/>
            <person name="Schmutz J."/>
            <person name="Slot J.C."/>
            <person name="St John F."/>
            <person name="Stenlid J."/>
            <person name="Sun H."/>
            <person name="Sun S."/>
            <person name="Syed K."/>
            <person name="Tsang A."/>
            <person name="Wiebenga A."/>
            <person name="Young D."/>
            <person name="Pisabarro A."/>
            <person name="Eastwood D.C."/>
            <person name="Martin F."/>
            <person name="Cullen D."/>
            <person name="Grigoriev I.V."/>
            <person name="Hibbett D.S."/>
        </authorList>
    </citation>
    <scope>NUCLEOTIDE SEQUENCE [LARGE SCALE GENOMIC DNA]</scope>
    <source>
        <strain evidence="1 2">DJM-731 SS1</strain>
    </source>
</reference>
<evidence type="ECO:0000313" key="1">
    <source>
        <dbReference type="EMBL" id="EJT97769.1"/>
    </source>
</evidence>
<name>M5FRU4_DACPD</name>
<evidence type="ECO:0008006" key="3">
    <source>
        <dbReference type="Google" id="ProtNLM"/>
    </source>
</evidence>
<dbReference type="RefSeq" id="XP_040624667.1">
    <property type="nucleotide sequence ID" value="XM_040769204.1"/>
</dbReference>
<dbReference type="HOGENOM" id="CLU_936969_0_0_1"/>
<dbReference type="STRING" id="1858805.M5FRU4"/>
<dbReference type="OrthoDB" id="2579248at2759"/>